<evidence type="ECO:0000313" key="1">
    <source>
        <dbReference type="EMBL" id="SUF56681.1"/>
    </source>
</evidence>
<evidence type="ECO:0000313" key="2">
    <source>
        <dbReference type="Proteomes" id="UP000254597"/>
    </source>
</evidence>
<dbReference type="EMBL" id="UGWP01000004">
    <property type="protein sequence ID" value="SUF56681.1"/>
    <property type="molecule type" value="Genomic_DNA"/>
</dbReference>
<organism evidence="1 2">
    <name type="scientific">Salmonella enterica</name>
    <name type="common">Salmonella choleraesuis</name>
    <dbReference type="NCBI Taxonomy" id="28901"/>
    <lineage>
        <taxon>Bacteria</taxon>
        <taxon>Pseudomonadati</taxon>
        <taxon>Pseudomonadota</taxon>
        <taxon>Gammaproteobacteria</taxon>
        <taxon>Enterobacterales</taxon>
        <taxon>Enterobacteriaceae</taxon>
        <taxon>Salmonella</taxon>
    </lineage>
</organism>
<sequence>MNNLEKMRAAGEAVYGKNWQSPLSRALGVSDRTVRNFISGETSIPVNLSTRLIDAMETEISKIKKAIEIINSDKICGDDVTIEMICEIAGRYQYPDEMTREYAIDAMNNAIYETTYLSDLDAIARKFSTSNKNHK</sequence>
<accession>A0A379QK52</accession>
<gene>
    <name evidence="1" type="ORF">NCTC10252_01910</name>
</gene>
<proteinExistence type="predicted"/>
<evidence type="ECO:0008006" key="3">
    <source>
        <dbReference type="Google" id="ProtNLM"/>
    </source>
</evidence>
<name>A0A379QK52_SALER</name>
<dbReference type="Proteomes" id="UP000254597">
    <property type="component" value="Unassembled WGS sequence"/>
</dbReference>
<reference evidence="1 2" key="1">
    <citation type="submission" date="2018-06" db="EMBL/GenBank/DDBJ databases">
        <authorList>
            <consortium name="Pathogen Informatics"/>
            <person name="Doyle S."/>
        </authorList>
    </citation>
    <scope>NUCLEOTIDE SEQUENCE [LARGE SCALE GENOMIC DNA]</scope>
    <source>
        <strain evidence="1 2">NCTC10252</strain>
    </source>
</reference>
<protein>
    <recommendedName>
        <fullName evidence="3">Helix-turn-helix domain-containing protein</fullName>
    </recommendedName>
</protein>
<dbReference type="AlphaFoldDB" id="A0A379QK52"/>